<evidence type="ECO:0000313" key="1">
    <source>
        <dbReference type="EMBL" id="MCV2880366.1"/>
    </source>
</evidence>
<dbReference type="EMBL" id="JAOWKW010000020">
    <property type="protein sequence ID" value="MCV2880366.1"/>
    <property type="molecule type" value="Genomic_DNA"/>
</dbReference>
<gene>
    <name evidence="1" type="ORF">OE699_16155</name>
</gene>
<protein>
    <submittedName>
        <fullName evidence="1">Uncharacterized protein</fullName>
    </submittedName>
</protein>
<dbReference type="Proteomes" id="UP001526166">
    <property type="component" value="Unassembled WGS sequence"/>
</dbReference>
<name>A0ABT3A311_9RHOB</name>
<sequence>MRKDKQQRHEELCALIKETVAECPKEFEGHTWAIRPQADWCELLGVSDRTLRDLTKIPPICTTTTHVEGRKAVLLRLGTPEAKTDRHIANIMANIFAEKTGRRPAGRSYGMLRGLAQNWPEGAQLAIFRCVLNEWSMFMAGVQLEIGRMIQEGEGGEHRRYKFPSISVMLRFHHIALEMYVMQLQEAGTLPPASVIALDPKLWWPLTPKGQEASKALGA</sequence>
<keyword evidence="2" id="KW-1185">Reference proteome</keyword>
<proteinExistence type="predicted"/>
<comment type="caution">
    <text evidence="1">The sequence shown here is derived from an EMBL/GenBank/DDBJ whole genome shotgun (WGS) entry which is preliminary data.</text>
</comment>
<reference evidence="1 2" key="1">
    <citation type="submission" date="2022-10" db="EMBL/GenBank/DDBJ databases">
        <title>Sinirhodobacter sp. nov., isolated from ocean surface sediments.</title>
        <authorList>
            <person name="He W."/>
            <person name="Wang L."/>
            <person name="Zhang D.-F."/>
        </authorList>
    </citation>
    <scope>NUCLEOTIDE SEQUENCE [LARGE SCALE GENOMIC DNA]</scope>
    <source>
        <strain evidence="1 2">WL0115</strain>
    </source>
</reference>
<accession>A0ABT3A311</accession>
<dbReference type="RefSeq" id="WP_263848655.1">
    <property type="nucleotide sequence ID" value="NZ_JAOWKW010000020.1"/>
</dbReference>
<organism evidence="1 2">
    <name type="scientific">Sedimentimonas flavescens</name>
    <dbReference type="NCBI Taxonomy" id="2851012"/>
    <lineage>
        <taxon>Bacteria</taxon>
        <taxon>Pseudomonadati</taxon>
        <taxon>Pseudomonadota</taxon>
        <taxon>Alphaproteobacteria</taxon>
        <taxon>Rhodobacterales</taxon>
        <taxon>Rhodobacter group</taxon>
        <taxon>Sedimentimonas</taxon>
    </lineage>
</organism>
<evidence type="ECO:0000313" key="2">
    <source>
        <dbReference type="Proteomes" id="UP001526166"/>
    </source>
</evidence>